<name>A0A4Z2IK48_9TELE</name>
<reference evidence="2 3" key="1">
    <citation type="submission" date="2019-03" db="EMBL/GenBank/DDBJ databases">
        <title>First draft genome of Liparis tanakae, snailfish: a comprehensive survey of snailfish specific genes.</title>
        <authorList>
            <person name="Kim W."/>
            <person name="Song I."/>
            <person name="Jeong J.-H."/>
            <person name="Kim D."/>
            <person name="Kim S."/>
            <person name="Ryu S."/>
            <person name="Song J.Y."/>
            <person name="Lee S.K."/>
        </authorList>
    </citation>
    <scope>NUCLEOTIDE SEQUENCE [LARGE SCALE GENOMIC DNA]</scope>
    <source>
        <tissue evidence="2">Muscle</tissue>
    </source>
</reference>
<feature type="region of interest" description="Disordered" evidence="1">
    <location>
        <begin position="87"/>
        <end position="110"/>
    </location>
</feature>
<organism evidence="2 3">
    <name type="scientific">Liparis tanakae</name>
    <name type="common">Tanaka's snailfish</name>
    <dbReference type="NCBI Taxonomy" id="230148"/>
    <lineage>
        <taxon>Eukaryota</taxon>
        <taxon>Metazoa</taxon>
        <taxon>Chordata</taxon>
        <taxon>Craniata</taxon>
        <taxon>Vertebrata</taxon>
        <taxon>Euteleostomi</taxon>
        <taxon>Actinopterygii</taxon>
        <taxon>Neopterygii</taxon>
        <taxon>Teleostei</taxon>
        <taxon>Neoteleostei</taxon>
        <taxon>Acanthomorphata</taxon>
        <taxon>Eupercaria</taxon>
        <taxon>Perciformes</taxon>
        <taxon>Cottioidei</taxon>
        <taxon>Cottales</taxon>
        <taxon>Liparidae</taxon>
        <taxon>Liparis</taxon>
    </lineage>
</organism>
<evidence type="ECO:0000256" key="1">
    <source>
        <dbReference type="SAM" id="MobiDB-lite"/>
    </source>
</evidence>
<accession>A0A4Z2IK48</accession>
<dbReference type="AlphaFoldDB" id="A0A4Z2IK48"/>
<evidence type="ECO:0000313" key="2">
    <source>
        <dbReference type="EMBL" id="TNN78167.1"/>
    </source>
</evidence>
<protein>
    <submittedName>
        <fullName evidence="2">Uncharacterized protein</fullName>
    </submittedName>
</protein>
<gene>
    <name evidence="2" type="ORF">EYF80_011672</name>
</gene>
<evidence type="ECO:0000313" key="3">
    <source>
        <dbReference type="Proteomes" id="UP000314294"/>
    </source>
</evidence>
<proteinExistence type="predicted"/>
<sequence length="280" mass="30766">MEGFKALEKGFNKPFTLLDSMSALADLGWEAYPNEGSGSEASEQQQCVFWRAPGFRALLAKSGVCGGNSQIISAVLKTLQHCIGNRESGVQPPHIGNDNGRARAEEEGESVERKNVQLKDCWVRTKRETGFLGSYSHTVNVTEEAEGDEEHPESRRESYGVSLKTLTGAQNKDGGPLMPHRKLGLIQLLGELESRKIMSIHTVPPRAAPLSPWRIPSQTCAELPKATVVPGGLCPARVEPEDIKVAFVRQDLVKLNQSLALWVKLCEQRKRGKEGKQAKD</sequence>
<dbReference type="Proteomes" id="UP000314294">
    <property type="component" value="Unassembled WGS sequence"/>
</dbReference>
<keyword evidence="3" id="KW-1185">Reference proteome</keyword>
<comment type="caution">
    <text evidence="2">The sequence shown here is derived from an EMBL/GenBank/DDBJ whole genome shotgun (WGS) entry which is preliminary data.</text>
</comment>
<feature type="compositionally biased region" description="Basic and acidic residues" evidence="1">
    <location>
        <begin position="100"/>
        <end position="110"/>
    </location>
</feature>
<dbReference type="EMBL" id="SRLO01000076">
    <property type="protein sequence ID" value="TNN78167.1"/>
    <property type="molecule type" value="Genomic_DNA"/>
</dbReference>